<proteinExistence type="inferred from homology"/>
<dbReference type="Gene3D" id="2.60.40.10">
    <property type="entry name" value="Immunoglobulins"/>
    <property type="match status" value="3"/>
</dbReference>
<dbReference type="InterPro" id="IPR036179">
    <property type="entry name" value="Ig-like_dom_sf"/>
</dbReference>
<comment type="subcellular location">
    <subcellularLocation>
        <location evidence="1">Membrane</location>
        <topology evidence="1">Single-pass type I membrane protein</topology>
    </subcellularLocation>
</comment>
<reference evidence="11 12" key="1">
    <citation type="journal article" date="2023" name="J. Hered.">
        <title>Chromosome-level genome of the wood stork (Mycteria americana) provides insight into avian chromosome evolution.</title>
        <authorList>
            <person name="Flamio R. Jr."/>
            <person name="Ramstad K.M."/>
        </authorList>
    </citation>
    <scope>NUCLEOTIDE SEQUENCE [LARGE SCALE GENOMIC DNA]</scope>
    <source>
        <strain evidence="11">JAX WOST 10</strain>
    </source>
</reference>
<dbReference type="SUPFAM" id="SSF49899">
    <property type="entry name" value="Concanavalin A-like lectins/glucanases"/>
    <property type="match status" value="1"/>
</dbReference>
<accession>A0AAN7RR04</accession>
<dbReference type="AlphaFoldDB" id="A0AAN7RR04"/>
<dbReference type="InterPro" id="IPR003879">
    <property type="entry name" value="Butyrophylin_SPRY"/>
</dbReference>
<dbReference type="InterPro" id="IPR013320">
    <property type="entry name" value="ConA-like_dom_sf"/>
</dbReference>
<evidence type="ECO:0000313" key="11">
    <source>
        <dbReference type="EMBL" id="KAK4806701.1"/>
    </source>
</evidence>
<dbReference type="FunFam" id="2.60.120.920:FF:000004">
    <property type="entry name" value="Butyrophilin subfamily 1 member A1"/>
    <property type="match status" value="1"/>
</dbReference>
<dbReference type="InterPro" id="IPR001870">
    <property type="entry name" value="B30.2/SPRY"/>
</dbReference>
<feature type="domain" description="Ig-like" evidence="10">
    <location>
        <begin position="66"/>
        <end position="176"/>
    </location>
</feature>
<keyword evidence="7" id="KW-0393">Immunoglobulin domain</keyword>
<evidence type="ECO:0000259" key="10">
    <source>
        <dbReference type="PROSITE" id="PS50835"/>
    </source>
</evidence>
<name>A0AAN7RR04_MYCAM</name>
<dbReference type="SMART" id="SM00409">
    <property type="entry name" value="IG"/>
    <property type="match status" value="1"/>
</dbReference>
<feature type="domain" description="B30.2/SPRY" evidence="9">
    <location>
        <begin position="361"/>
        <end position="554"/>
    </location>
</feature>
<evidence type="ECO:0000256" key="4">
    <source>
        <dbReference type="ARBA" id="ARBA00022729"/>
    </source>
</evidence>
<dbReference type="PRINTS" id="PR01407">
    <property type="entry name" value="BUTYPHLNCDUF"/>
</dbReference>
<evidence type="ECO:0000256" key="6">
    <source>
        <dbReference type="ARBA" id="ARBA00023136"/>
    </source>
</evidence>
<evidence type="ECO:0000256" key="5">
    <source>
        <dbReference type="ARBA" id="ARBA00022989"/>
    </source>
</evidence>
<keyword evidence="4" id="KW-0732">Signal</keyword>
<keyword evidence="12" id="KW-1185">Reference proteome</keyword>
<evidence type="ECO:0000256" key="2">
    <source>
        <dbReference type="ARBA" id="ARBA00007591"/>
    </source>
</evidence>
<protein>
    <recommendedName>
        <fullName evidence="13">Butyrophilin subfamily 1 member A1-like</fullName>
    </recommendedName>
</protein>
<sequence>MEILEESMMEQCIIHFPGEQKEFDLTHMTFLEDLWNKRSERKLVLVLFFALPTCVLIGKWLTGEVPITISIEPLVVLVGEQVILSCQLTDSVPSNTSVLWYKMEKGRDAPLCSSSSLGGVVQQCQDEEQQRIVGHWQRRALLLVIRQVQVADEGTYVCAVNGSVVTQEAATHLNVTAIGYKPTLDRDQQEKSMCRYMCKSKRWYPKPEVIWTHYGGDTVNVEAKTNVTWSETDHFTVQSIITVPCDNVDVVCVVKLIESKISRSGSMNEIIVPQSSTCTYKGSIRGSYEKPKVMWVNHQGEDLSSLAQTSILQEMDNSFAIESSIEIPCGQPPPSFVTTDREHTPQIALQSENQKKEIENQKKEIEIQKEEIVDQRKEIDDIKVDGGTAHPNLSIAVDKKSFTYKSQAPKVTQNEGSFDSSVCVLGSEGFSSGKHYWEVDVEKSNDWDLGVARKSAPRKGIISLSPKEGFWALGLSFKGYWARTDPWTQLAVKKNPRKVGVYLNCEEKILTFFSVTDMSVMFTFKDCAFSEEVYPFFKTSHKESTLRICSVKEE</sequence>
<dbReference type="PROSITE" id="PS50835">
    <property type="entry name" value="IG_LIKE"/>
    <property type="match status" value="1"/>
</dbReference>
<gene>
    <name evidence="11" type="ORF">QYF61_027702</name>
</gene>
<evidence type="ECO:0000259" key="9">
    <source>
        <dbReference type="PROSITE" id="PS50188"/>
    </source>
</evidence>
<dbReference type="SMART" id="SM00449">
    <property type="entry name" value="SPRY"/>
    <property type="match status" value="1"/>
</dbReference>
<keyword evidence="6" id="KW-0472">Membrane</keyword>
<keyword evidence="8" id="KW-0175">Coiled coil</keyword>
<dbReference type="InterPro" id="IPR006574">
    <property type="entry name" value="PRY"/>
</dbReference>
<keyword evidence="3" id="KW-0812">Transmembrane</keyword>
<dbReference type="InterPro" id="IPR007110">
    <property type="entry name" value="Ig-like_dom"/>
</dbReference>
<dbReference type="PANTHER" id="PTHR24103">
    <property type="entry name" value="E3 UBIQUITIN-PROTEIN LIGASE TRIM"/>
    <property type="match status" value="1"/>
</dbReference>
<comment type="similarity">
    <text evidence="2">Belongs to the immunoglobulin superfamily. BTN/MOG family.</text>
</comment>
<dbReference type="EMBL" id="JAUNZN010000036">
    <property type="protein sequence ID" value="KAK4806701.1"/>
    <property type="molecule type" value="Genomic_DNA"/>
</dbReference>
<dbReference type="Pfam" id="PF13765">
    <property type="entry name" value="PRY"/>
    <property type="match status" value="1"/>
</dbReference>
<dbReference type="InterPro" id="IPR043136">
    <property type="entry name" value="B30.2/SPRY_sf"/>
</dbReference>
<keyword evidence="5" id="KW-1133">Transmembrane helix</keyword>
<dbReference type="Pfam" id="PF22705">
    <property type="entry name" value="C2-set_3"/>
    <property type="match status" value="1"/>
</dbReference>
<dbReference type="InterPro" id="IPR003877">
    <property type="entry name" value="SPRY_dom"/>
</dbReference>
<dbReference type="Pfam" id="PF00622">
    <property type="entry name" value="SPRY"/>
    <property type="match status" value="1"/>
</dbReference>
<evidence type="ECO:0000256" key="1">
    <source>
        <dbReference type="ARBA" id="ARBA00004479"/>
    </source>
</evidence>
<organism evidence="11 12">
    <name type="scientific">Mycteria americana</name>
    <name type="common">Wood stork</name>
    <dbReference type="NCBI Taxonomy" id="33587"/>
    <lineage>
        <taxon>Eukaryota</taxon>
        <taxon>Metazoa</taxon>
        <taxon>Chordata</taxon>
        <taxon>Craniata</taxon>
        <taxon>Vertebrata</taxon>
        <taxon>Euteleostomi</taxon>
        <taxon>Archelosauria</taxon>
        <taxon>Archosauria</taxon>
        <taxon>Dinosauria</taxon>
        <taxon>Saurischia</taxon>
        <taxon>Theropoda</taxon>
        <taxon>Coelurosauria</taxon>
        <taxon>Aves</taxon>
        <taxon>Neognathae</taxon>
        <taxon>Neoaves</taxon>
        <taxon>Aequornithes</taxon>
        <taxon>Ciconiiformes</taxon>
        <taxon>Ciconiidae</taxon>
        <taxon>Mycteria</taxon>
    </lineage>
</organism>
<dbReference type="PROSITE" id="PS50188">
    <property type="entry name" value="B302_SPRY"/>
    <property type="match status" value="1"/>
</dbReference>
<dbReference type="InterPro" id="IPR053896">
    <property type="entry name" value="BTN3A2-like_Ig-C"/>
</dbReference>
<evidence type="ECO:0000256" key="3">
    <source>
        <dbReference type="ARBA" id="ARBA00022692"/>
    </source>
</evidence>
<dbReference type="Gene3D" id="2.60.120.920">
    <property type="match status" value="1"/>
</dbReference>
<dbReference type="SUPFAM" id="SSF48726">
    <property type="entry name" value="Immunoglobulin"/>
    <property type="match status" value="2"/>
</dbReference>
<evidence type="ECO:0000256" key="7">
    <source>
        <dbReference type="ARBA" id="ARBA00023319"/>
    </source>
</evidence>
<evidence type="ECO:0000313" key="12">
    <source>
        <dbReference type="Proteomes" id="UP001333110"/>
    </source>
</evidence>
<dbReference type="InterPro" id="IPR013106">
    <property type="entry name" value="Ig_V-set"/>
</dbReference>
<dbReference type="InterPro" id="IPR050143">
    <property type="entry name" value="TRIM/RBCC"/>
</dbReference>
<evidence type="ECO:0000256" key="8">
    <source>
        <dbReference type="SAM" id="Coils"/>
    </source>
</evidence>
<dbReference type="SMART" id="SM00589">
    <property type="entry name" value="PRY"/>
    <property type="match status" value="1"/>
</dbReference>
<dbReference type="Pfam" id="PF07686">
    <property type="entry name" value="V-set"/>
    <property type="match status" value="1"/>
</dbReference>
<feature type="coiled-coil region" evidence="8">
    <location>
        <begin position="348"/>
        <end position="385"/>
    </location>
</feature>
<evidence type="ECO:0008006" key="13">
    <source>
        <dbReference type="Google" id="ProtNLM"/>
    </source>
</evidence>
<dbReference type="InterPro" id="IPR003599">
    <property type="entry name" value="Ig_sub"/>
</dbReference>
<dbReference type="CDD" id="cd13733">
    <property type="entry name" value="SPRY_PRY_C-I_1"/>
    <property type="match status" value="1"/>
</dbReference>
<dbReference type="GO" id="GO:0016020">
    <property type="term" value="C:membrane"/>
    <property type="evidence" value="ECO:0007669"/>
    <property type="project" value="UniProtKB-SubCell"/>
</dbReference>
<dbReference type="InterPro" id="IPR013783">
    <property type="entry name" value="Ig-like_fold"/>
</dbReference>
<comment type="caution">
    <text evidence="11">The sequence shown here is derived from an EMBL/GenBank/DDBJ whole genome shotgun (WGS) entry which is preliminary data.</text>
</comment>
<dbReference type="Proteomes" id="UP001333110">
    <property type="component" value="Unassembled WGS sequence"/>
</dbReference>